<dbReference type="Proteomes" id="UP000277294">
    <property type="component" value="Unassembled WGS sequence"/>
</dbReference>
<gene>
    <name evidence="1" type="ORF">PIGHUM_00341</name>
</gene>
<dbReference type="InterPro" id="IPR009057">
    <property type="entry name" value="Homeodomain-like_sf"/>
</dbReference>
<dbReference type="AlphaFoldDB" id="A0A3P4AY04"/>
<dbReference type="RefSeq" id="WP_124077514.1">
    <property type="nucleotide sequence ID" value="NZ_UWPJ01000005.1"/>
</dbReference>
<reference evidence="1 2" key="1">
    <citation type="submission" date="2018-10" db="EMBL/GenBank/DDBJ databases">
        <authorList>
            <person name="Criscuolo A."/>
        </authorList>
    </citation>
    <scope>NUCLEOTIDE SEQUENCE [LARGE SCALE GENOMIC DNA]</scope>
    <source>
        <strain evidence="1">DnA1</strain>
    </source>
</reference>
<evidence type="ECO:0000313" key="2">
    <source>
        <dbReference type="Proteomes" id="UP000277294"/>
    </source>
</evidence>
<dbReference type="OrthoDB" id="8687324at2"/>
<accession>A0A3P4AY04</accession>
<dbReference type="Gene3D" id="1.10.10.60">
    <property type="entry name" value="Homeodomain-like"/>
    <property type="match status" value="1"/>
</dbReference>
<evidence type="ECO:0000313" key="1">
    <source>
        <dbReference type="EMBL" id="VCU68290.1"/>
    </source>
</evidence>
<name>A0A3P4AY04_9BURK</name>
<sequence>MRGTIDCALLMIPPHARWMRELAQACTLAPDRVALHCVELAQPGQGGMLPGDALSRQAVALRRFDVCLLPVTVETLGWTRMALASAAGILDTPVLGLVRGLRSAALQDLLAFGLADFMRDPMCTEELKTRLMLAAGAPAVDRPVLRPPGVPDEQPEWPPLPAADAFPAEGEAFRVAKARLVTQFERHYISGLLQRYEGNISQAARAASKNRRAFWQLMRKHEIAADAYRKMRPSPTRFAGTF</sequence>
<protein>
    <recommendedName>
        <fullName evidence="3">DNA binding HTH domain-containing protein</fullName>
    </recommendedName>
</protein>
<keyword evidence="2" id="KW-1185">Reference proteome</keyword>
<proteinExistence type="predicted"/>
<dbReference type="EMBL" id="UWPJ01000005">
    <property type="protein sequence ID" value="VCU68290.1"/>
    <property type="molecule type" value="Genomic_DNA"/>
</dbReference>
<dbReference type="SUPFAM" id="SSF46689">
    <property type="entry name" value="Homeodomain-like"/>
    <property type="match status" value="1"/>
</dbReference>
<organism evidence="1 2">
    <name type="scientific">Pigmentiphaga humi</name>
    <dbReference type="NCBI Taxonomy" id="2478468"/>
    <lineage>
        <taxon>Bacteria</taxon>
        <taxon>Pseudomonadati</taxon>
        <taxon>Pseudomonadota</taxon>
        <taxon>Betaproteobacteria</taxon>
        <taxon>Burkholderiales</taxon>
        <taxon>Alcaligenaceae</taxon>
        <taxon>Pigmentiphaga</taxon>
    </lineage>
</organism>
<evidence type="ECO:0008006" key="3">
    <source>
        <dbReference type="Google" id="ProtNLM"/>
    </source>
</evidence>